<dbReference type="NCBIfam" id="NF047751">
    <property type="entry name" value="HepT_toxin"/>
    <property type="match status" value="1"/>
</dbReference>
<dbReference type="EMBL" id="CP034791">
    <property type="protein sequence ID" value="AZT91350.1"/>
    <property type="molecule type" value="Genomic_DNA"/>
</dbReference>
<dbReference type="InterPro" id="IPR037038">
    <property type="entry name" value="HepT-like_sf"/>
</dbReference>
<dbReference type="RefSeq" id="WP_127352678.1">
    <property type="nucleotide sequence ID" value="NZ_CP034791.1"/>
</dbReference>
<accession>A0A3T0D887</accession>
<dbReference type="Gene3D" id="1.20.120.580">
    <property type="entry name" value="bsu32300-like"/>
    <property type="match status" value="1"/>
</dbReference>
<evidence type="ECO:0000313" key="5">
    <source>
        <dbReference type="EMBL" id="AZT91350.1"/>
    </source>
</evidence>
<name>A0A3T0D887_9FIRM</name>
<dbReference type="Proteomes" id="UP000282930">
    <property type="component" value="Chromosome"/>
</dbReference>
<dbReference type="PANTHER" id="PTHR33397:SF5">
    <property type="entry name" value="RNASE YUTE-RELATED"/>
    <property type="match status" value="1"/>
</dbReference>
<evidence type="ECO:0000256" key="4">
    <source>
        <dbReference type="ARBA" id="ARBA00024207"/>
    </source>
</evidence>
<dbReference type="GO" id="GO:0004540">
    <property type="term" value="F:RNA nuclease activity"/>
    <property type="evidence" value="ECO:0007669"/>
    <property type="project" value="InterPro"/>
</dbReference>
<dbReference type="InterPro" id="IPR008201">
    <property type="entry name" value="HepT-like"/>
</dbReference>
<proteinExistence type="inferred from homology"/>
<organism evidence="5 6">
    <name type="scientific">Caldicellulosiruptor changbaiensis</name>
    <dbReference type="NCBI Taxonomy" id="1222016"/>
    <lineage>
        <taxon>Bacteria</taxon>
        <taxon>Bacillati</taxon>
        <taxon>Bacillota</taxon>
        <taxon>Bacillota incertae sedis</taxon>
        <taxon>Caldicellulosiruptorales</taxon>
        <taxon>Caldicellulosiruptoraceae</taxon>
        <taxon>Caldicellulosiruptor</taxon>
    </lineage>
</organism>
<comment type="similarity">
    <text evidence="4">Belongs to the HepT RNase toxin family.</text>
</comment>
<dbReference type="GO" id="GO:0110001">
    <property type="term" value="C:toxin-antitoxin complex"/>
    <property type="evidence" value="ECO:0007669"/>
    <property type="project" value="InterPro"/>
</dbReference>
<dbReference type="InterPro" id="IPR052379">
    <property type="entry name" value="Type_VII_TA_RNase"/>
</dbReference>
<evidence type="ECO:0000313" key="6">
    <source>
        <dbReference type="Proteomes" id="UP000282930"/>
    </source>
</evidence>
<keyword evidence="2" id="KW-0540">Nuclease</keyword>
<keyword evidence="3" id="KW-0378">Hydrolase</keyword>
<protein>
    <submittedName>
        <fullName evidence="5">DUF86 domain-containing protein</fullName>
    </submittedName>
</protein>
<reference evidence="5 6" key="1">
    <citation type="submission" date="2018-12" db="EMBL/GenBank/DDBJ databases">
        <title>Genome sequence from the cellulolytic species, Caldicellulosiruptor changbaiensis.</title>
        <authorList>
            <person name="Blumer-Schuette S.E."/>
            <person name="Mendoza C."/>
        </authorList>
    </citation>
    <scope>NUCLEOTIDE SEQUENCE [LARGE SCALE GENOMIC DNA]</scope>
    <source>
        <strain evidence="5 6">CBS-Z</strain>
    </source>
</reference>
<dbReference type="KEGG" id="ccha:ELD05_12435"/>
<dbReference type="AlphaFoldDB" id="A0A3T0D887"/>
<evidence type="ECO:0000256" key="1">
    <source>
        <dbReference type="ARBA" id="ARBA00022649"/>
    </source>
</evidence>
<evidence type="ECO:0000256" key="2">
    <source>
        <dbReference type="ARBA" id="ARBA00022722"/>
    </source>
</evidence>
<dbReference type="GO" id="GO:0016787">
    <property type="term" value="F:hydrolase activity"/>
    <property type="evidence" value="ECO:0007669"/>
    <property type="project" value="UniProtKB-KW"/>
</dbReference>
<dbReference type="Pfam" id="PF01934">
    <property type="entry name" value="HepT-like"/>
    <property type="match status" value="1"/>
</dbReference>
<gene>
    <name evidence="5" type="ORF">ELD05_12435</name>
</gene>
<dbReference type="PANTHER" id="PTHR33397">
    <property type="entry name" value="UPF0331 PROTEIN YUTE"/>
    <property type="match status" value="1"/>
</dbReference>
<keyword evidence="1" id="KW-1277">Toxin-antitoxin system</keyword>
<evidence type="ECO:0000256" key="3">
    <source>
        <dbReference type="ARBA" id="ARBA00022801"/>
    </source>
</evidence>
<keyword evidence="6" id="KW-1185">Reference proteome</keyword>
<sequence>MLEHQNKLSILKRVNFIYLEIEDLEQYKNSTFEEYSKDRFIRRNVERIIENIANAIIDILKIIIANSDVQVPDSYREMILKLSEFNIIDIALATSIAEVARLHNILAHQYLDIRWEYLKNFIDEK</sequence>